<dbReference type="InterPro" id="IPR003445">
    <property type="entry name" value="Cat_transpt"/>
</dbReference>
<dbReference type="Proteomes" id="UP001231189">
    <property type="component" value="Unassembled WGS sequence"/>
</dbReference>
<accession>A0AAD8QL87</accession>
<evidence type="ECO:0000256" key="3">
    <source>
        <dbReference type="ARBA" id="ARBA00022448"/>
    </source>
</evidence>
<feature type="compositionally biased region" description="Low complexity" evidence="8">
    <location>
        <begin position="8"/>
        <end position="24"/>
    </location>
</feature>
<evidence type="ECO:0000256" key="8">
    <source>
        <dbReference type="SAM" id="MobiDB-lite"/>
    </source>
</evidence>
<dbReference type="GO" id="GO:0030001">
    <property type="term" value="P:metal ion transport"/>
    <property type="evidence" value="ECO:0007669"/>
    <property type="project" value="UniProtKB-ARBA"/>
</dbReference>
<dbReference type="GO" id="GO:0008324">
    <property type="term" value="F:monoatomic cation transmembrane transporter activity"/>
    <property type="evidence" value="ECO:0007669"/>
    <property type="project" value="InterPro"/>
</dbReference>
<evidence type="ECO:0000256" key="2">
    <source>
        <dbReference type="ARBA" id="ARBA00010864"/>
    </source>
</evidence>
<name>A0AAD8QL87_LOLMU</name>
<keyword evidence="7 9" id="KW-0472">Membrane</keyword>
<evidence type="ECO:0000256" key="6">
    <source>
        <dbReference type="ARBA" id="ARBA00023065"/>
    </source>
</evidence>
<protein>
    <submittedName>
        <fullName evidence="10">Uncharacterized protein</fullName>
    </submittedName>
</protein>
<dbReference type="GO" id="GO:0005886">
    <property type="term" value="C:plasma membrane"/>
    <property type="evidence" value="ECO:0007669"/>
    <property type="project" value="TreeGrafter"/>
</dbReference>
<gene>
    <name evidence="10" type="ORF">QYE76_028564</name>
</gene>
<proteinExistence type="inferred from homology"/>
<keyword evidence="11" id="KW-1185">Reference proteome</keyword>
<evidence type="ECO:0000256" key="5">
    <source>
        <dbReference type="ARBA" id="ARBA00022989"/>
    </source>
</evidence>
<dbReference type="EMBL" id="JAUUTY010000007">
    <property type="protein sequence ID" value="KAK1604891.1"/>
    <property type="molecule type" value="Genomic_DNA"/>
</dbReference>
<reference evidence="10" key="1">
    <citation type="submission" date="2023-07" db="EMBL/GenBank/DDBJ databases">
        <title>A chromosome-level genome assembly of Lolium multiflorum.</title>
        <authorList>
            <person name="Chen Y."/>
            <person name="Copetti D."/>
            <person name="Kolliker R."/>
            <person name="Studer B."/>
        </authorList>
    </citation>
    <scope>NUCLEOTIDE SEQUENCE</scope>
    <source>
        <strain evidence="10">02402/16</strain>
        <tissue evidence="10">Leaf</tissue>
    </source>
</reference>
<feature type="transmembrane region" description="Helical" evidence="9">
    <location>
        <begin position="64"/>
        <end position="86"/>
    </location>
</feature>
<organism evidence="10 11">
    <name type="scientific">Lolium multiflorum</name>
    <name type="common">Italian ryegrass</name>
    <name type="synonym">Lolium perenne subsp. multiflorum</name>
    <dbReference type="NCBI Taxonomy" id="4521"/>
    <lineage>
        <taxon>Eukaryota</taxon>
        <taxon>Viridiplantae</taxon>
        <taxon>Streptophyta</taxon>
        <taxon>Embryophyta</taxon>
        <taxon>Tracheophyta</taxon>
        <taxon>Spermatophyta</taxon>
        <taxon>Magnoliopsida</taxon>
        <taxon>Liliopsida</taxon>
        <taxon>Poales</taxon>
        <taxon>Poaceae</taxon>
        <taxon>BOP clade</taxon>
        <taxon>Pooideae</taxon>
        <taxon>Poodae</taxon>
        <taxon>Poeae</taxon>
        <taxon>Poeae Chloroplast Group 2 (Poeae type)</taxon>
        <taxon>Loliodinae</taxon>
        <taxon>Loliinae</taxon>
        <taxon>Lolium</taxon>
    </lineage>
</organism>
<evidence type="ECO:0000256" key="1">
    <source>
        <dbReference type="ARBA" id="ARBA00004141"/>
    </source>
</evidence>
<evidence type="ECO:0000313" key="11">
    <source>
        <dbReference type="Proteomes" id="UP001231189"/>
    </source>
</evidence>
<feature type="region of interest" description="Disordered" evidence="8">
    <location>
        <begin position="1"/>
        <end position="24"/>
    </location>
</feature>
<dbReference type="Pfam" id="PF02386">
    <property type="entry name" value="TrkH"/>
    <property type="match status" value="1"/>
</dbReference>
<keyword evidence="5 9" id="KW-1133">Transmembrane helix</keyword>
<keyword evidence="4 9" id="KW-0812">Transmembrane</keyword>
<sequence>MRGGVSGAPGVVSGGAPRASTARRTTTRAPVWAASWYLPPYTAFVPLKESAKQKASESDQKSRIIWQKLLMSPLACLAIFIIVICITERRQIADDPLNYSVLNIVVEVISAYGNVGFSTGYSCGRQLRPDGSCRDAWVRFSGKWSREGKLVLMSVMFYGRLKKFSMHGGQAWKIA</sequence>
<keyword evidence="6" id="KW-0406">Ion transport</keyword>
<dbReference type="InterPro" id="IPR051143">
    <property type="entry name" value="TrkH_K-transport"/>
</dbReference>
<comment type="similarity">
    <text evidence="2">Belongs to the TrkH potassium transport family. HKT (TC 2.A.38.3) subfamily.</text>
</comment>
<dbReference type="GO" id="GO:0098662">
    <property type="term" value="P:inorganic cation transmembrane transport"/>
    <property type="evidence" value="ECO:0007669"/>
    <property type="project" value="UniProtKB-ARBA"/>
</dbReference>
<evidence type="ECO:0000256" key="4">
    <source>
        <dbReference type="ARBA" id="ARBA00022692"/>
    </source>
</evidence>
<keyword evidence="3" id="KW-0813">Transport</keyword>
<comment type="subcellular location">
    <subcellularLocation>
        <location evidence="1">Membrane</location>
        <topology evidence="1">Multi-pass membrane protein</topology>
    </subcellularLocation>
</comment>
<evidence type="ECO:0000313" key="10">
    <source>
        <dbReference type="EMBL" id="KAK1604891.1"/>
    </source>
</evidence>
<dbReference type="AlphaFoldDB" id="A0AAD8QL87"/>
<evidence type="ECO:0000256" key="9">
    <source>
        <dbReference type="SAM" id="Phobius"/>
    </source>
</evidence>
<dbReference type="PANTHER" id="PTHR31064">
    <property type="entry name" value="POTASSIUM TRANSPORT PROTEIN DDB_G0292412-RELATED"/>
    <property type="match status" value="1"/>
</dbReference>
<dbReference type="PANTHER" id="PTHR31064:SF30">
    <property type="entry name" value="HIGH-AFFINITY POTASSIUM TRANSPORT PROTEIN-RELATED"/>
    <property type="match status" value="1"/>
</dbReference>
<comment type="caution">
    <text evidence="10">The sequence shown here is derived from an EMBL/GenBank/DDBJ whole genome shotgun (WGS) entry which is preliminary data.</text>
</comment>
<evidence type="ECO:0000256" key="7">
    <source>
        <dbReference type="ARBA" id="ARBA00023136"/>
    </source>
</evidence>